<feature type="region of interest" description="Disordered" evidence="13">
    <location>
        <begin position="270"/>
        <end position="299"/>
    </location>
</feature>
<dbReference type="GeneID" id="94352173"/>
<dbReference type="RefSeq" id="XP_067817005.1">
    <property type="nucleotide sequence ID" value="XM_067966502.1"/>
</dbReference>
<comment type="caution">
    <text evidence="15">The sequence shown here is derived from an EMBL/GenBank/DDBJ whole genome shotgun (WGS) entry which is preliminary data.</text>
</comment>
<evidence type="ECO:0000256" key="4">
    <source>
        <dbReference type="ARBA" id="ARBA00021741"/>
    </source>
</evidence>
<feature type="transmembrane region" description="Helical" evidence="14">
    <location>
        <begin position="6"/>
        <end position="25"/>
    </location>
</feature>
<evidence type="ECO:0000256" key="3">
    <source>
        <dbReference type="ARBA" id="ARBA00007809"/>
    </source>
</evidence>
<dbReference type="GO" id="GO:0051119">
    <property type="term" value="F:sugar transmembrane transporter activity"/>
    <property type="evidence" value="ECO:0007669"/>
    <property type="project" value="InterPro"/>
</dbReference>
<dbReference type="Gene3D" id="1.20.1280.290">
    <property type="match status" value="2"/>
</dbReference>
<keyword evidence="8 14" id="KW-0812">Transmembrane</keyword>
<dbReference type="GO" id="GO:0005886">
    <property type="term" value="C:plasma membrane"/>
    <property type="evidence" value="ECO:0007669"/>
    <property type="project" value="UniProtKB-SubCell"/>
</dbReference>
<dbReference type="PANTHER" id="PTHR10791:SF30">
    <property type="entry name" value="SUGAR TRANSPORTER SWEET1"/>
    <property type="match status" value="1"/>
</dbReference>
<keyword evidence="11" id="KW-0333">Golgi apparatus</keyword>
<accession>A0A976FJ23</accession>
<evidence type="ECO:0000256" key="9">
    <source>
        <dbReference type="ARBA" id="ARBA00022737"/>
    </source>
</evidence>
<comment type="similarity">
    <text evidence="3">Belongs to the SWEET sugar transporter family.</text>
</comment>
<dbReference type="Proteomes" id="UP000294530">
    <property type="component" value="Unassembled WGS sequence"/>
</dbReference>
<gene>
    <name evidence="15" type="ORF">CCR75_008450</name>
</gene>
<evidence type="ECO:0000256" key="5">
    <source>
        <dbReference type="ARBA" id="ARBA00022448"/>
    </source>
</evidence>
<dbReference type="EMBL" id="SHOA02000006">
    <property type="protein sequence ID" value="TDH67506.1"/>
    <property type="molecule type" value="Genomic_DNA"/>
</dbReference>
<keyword evidence="5" id="KW-0813">Transport</keyword>
<reference evidence="15 16" key="1">
    <citation type="journal article" date="2021" name="Genome Biol.">
        <title>AFLAP: assembly-free linkage analysis pipeline using k-mers from genome sequencing data.</title>
        <authorList>
            <person name="Fletcher K."/>
            <person name="Zhang L."/>
            <person name="Gil J."/>
            <person name="Han R."/>
            <person name="Cavanaugh K."/>
            <person name="Michelmore R."/>
        </authorList>
    </citation>
    <scope>NUCLEOTIDE SEQUENCE [LARGE SCALE GENOMIC DNA]</scope>
    <source>
        <strain evidence="15 16">SF5</strain>
    </source>
</reference>
<sequence length="299" mass="32462">MTESPCVLVIRVCASMAAIILFVSLSPSIRVVHQQKSTTTMPSALPMLSMLANCVSWGLYGLLIQDYFPLVATNAVGLVLSLCYLVVYYFHEAKKQKLLLECLATALLLVALVLVPIVASHVDMKETVVENIIGFSAVACSAVMFGSPLVLVKKVIKERNTKLLPFSMIIAGAVNCILWLGYGLLLANAFIIVPNAANLLLGVIQLALYCIVPRVSTYNTIEVTTTVAGESVYDTVDLKEKKMEKNNNDAETATKTEQASMIVINKEAMGKNQLKSSDSNRQESAKMNTAARVEANRVV</sequence>
<dbReference type="InterPro" id="IPR004316">
    <property type="entry name" value="SWEET_rpt"/>
</dbReference>
<dbReference type="InterPro" id="IPR047664">
    <property type="entry name" value="SWEET"/>
</dbReference>
<evidence type="ECO:0000313" key="16">
    <source>
        <dbReference type="Proteomes" id="UP000294530"/>
    </source>
</evidence>
<evidence type="ECO:0000256" key="13">
    <source>
        <dbReference type="SAM" id="MobiDB-lite"/>
    </source>
</evidence>
<keyword evidence="9" id="KW-0677">Repeat</keyword>
<feature type="transmembrane region" description="Helical" evidence="14">
    <location>
        <begin position="98"/>
        <end position="119"/>
    </location>
</feature>
<feature type="transmembrane region" description="Helical" evidence="14">
    <location>
        <begin position="45"/>
        <end position="64"/>
    </location>
</feature>
<feature type="transmembrane region" description="Helical" evidence="14">
    <location>
        <begin position="131"/>
        <end position="151"/>
    </location>
</feature>
<evidence type="ECO:0000256" key="14">
    <source>
        <dbReference type="SAM" id="Phobius"/>
    </source>
</evidence>
<organism evidence="15 16">
    <name type="scientific">Bremia lactucae</name>
    <name type="common">Lettuce downy mildew</name>
    <dbReference type="NCBI Taxonomy" id="4779"/>
    <lineage>
        <taxon>Eukaryota</taxon>
        <taxon>Sar</taxon>
        <taxon>Stramenopiles</taxon>
        <taxon>Oomycota</taxon>
        <taxon>Peronosporomycetes</taxon>
        <taxon>Peronosporales</taxon>
        <taxon>Peronosporaceae</taxon>
        <taxon>Bremia</taxon>
    </lineage>
</organism>
<evidence type="ECO:0000256" key="6">
    <source>
        <dbReference type="ARBA" id="ARBA00022475"/>
    </source>
</evidence>
<dbReference type="FunFam" id="1.20.1280.290:FF:000007">
    <property type="entry name" value="Bidirectional sugar transporter SWEET7"/>
    <property type="match status" value="1"/>
</dbReference>
<feature type="transmembrane region" description="Helical" evidence="14">
    <location>
        <begin position="70"/>
        <end position="91"/>
    </location>
</feature>
<keyword evidence="6" id="KW-1003">Cell membrane</keyword>
<name>A0A976FJ23_BRELC</name>
<proteinExistence type="inferred from homology"/>
<evidence type="ECO:0000256" key="7">
    <source>
        <dbReference type="ARBA" id="ARBA00022597"/>
    </source>
</evidence>
<evidence type="ECO:0000313" key="15">
    <source>
        <dbReference type="EMBL" id="TDH67506.1"/>
    </source>
</evidence>
<feature type="transmembrane region" description="Helical" evidence="14">
    <location>
        <begin position="163"/>
        <end position="185"/>
    </location>
</feature>
<evidence type="ECO:0000256" key="10">
    <source>
        <dbReference type="ARBA" id="ARBA00022989"/>
    </source>
</evidence>
<evidence type="ECO:0000256" key="1">
    <source>
        <dbReference type="ARBA" id="ARBA00004651"/>
    </source>
</evidence>
<evidence type="ECO:0000256" key="8">
    <source>
        <dbReference type="ARBA" id="ARBA00022692"/>
    </source>
</evidence>
<dbReference type="OrthoDB" id="409725at2759"/>
<comment type="subcellular location">
    <subcellularLocation>
        <location evidence="1">Cell membrane</location>
        <topology evidence="1">Multi-pass membrane protein</topology>
    </subcellularLocation>
    <subcellularLocation>
        <location evidence="2">Golgi apparatus membrane</location>
        <topology evidence="2">Multi-pass membrane protein</topology>
    </subcellularLocation>
</comment>
<evidence type="ECO:0000256" key="2">
    <source>
        <dbReference type="ARBA" id="ARBA00004653"/>
    </source>
</evidence>
<keyword evidence="16" id="KW-1185">Reference proteome</keyword>
<feature type="transmembrane region" description="Helical" evidence="14">
    <location>
        <begin position="191"/>
        <end position="212"/>
    </location>
</feature>
<keyword evidence="7" id="KW-0762">Sugar transport</keyword>
<dbReference type="AlphaFoldDB" id="A0A976FJ23"/>
<dbReference type="FunFam" id="1.20.1280.290:FF:000004">
    <property type="entry name" value="Sugar transporter SWEET"/>
    <property type="match status" value="1"/>
</dbReference>
<protein>
    <recommendedName>
        <fullName evidence="4">Sugar transporter SWEET1</fullName>
    </recommendedName>
</protein>
<dbReference type="KEGG" id="blac:94352173"/>
<keyword evidence="12 14" id="KW-0472">Membrane</keyword>
<keyword evidence="10 14" id="KW-1133">Transmembrane helix</keyword>
<evidence type="ECO:0000256" key="11">
    <source>
        <dbReference type="ARBA" id="ARBA00023034"/>
    </source>
</evidence>
<dbReference type="GO" id="GO:0000139">
    <property type="term" value="C:Golgi membrane"/>
    <property type="evidence" value="ECO:0007669"/>
    <property type="project" value="UniProtKB-SubCell"/>
</dbReference>
<dbReference type="Pfam" id="PF03083">
    <property type="entry name" value="MtN3_slv"/>
    <property type="match status" value="2"/>
</dbReference>
<evidence type="ECO:0000256" key="12">
    <source>
        <dbReference type="ARBA" id="ARBA00023136"/>
    </source>
</evidence>
<dbReference type="PANTHER" id="PTHR10791">
    <property type="entry name" value="RAG1-ACTIVATING PROTEIN 1"/>
    <property type="match status" value="1"/>
</dbReference>